<reference evidence="2" key="1">
    <citation type="journal article" date="2023" name="Mol. Phylogenet. Evol.">
        <title>Genome-scale phylogeny and comparative genomics of the fungal order Sordariales.</title>
        <authorList>
            <person name="Hensen N."/>
            <person name="Bonometti L."/>
            <person name="Westerberg I."/>
            <person name="Brannstrom I.O."/>
            <person name="Guillou S."/>
            <person name="Cros-Aarteil S."/>
            <person name="Calhoun S."/>
            <person name="Haridas S."/>
            <person name="Kuo A."/>
            <person name="Mondo S."/>
            <person name="Pangilinan J."/>
            <person name="Riley R."/>
            <person name="LaButti K."/>
            <person name="Andreopoulos B."/>
            <person name="Lipzen A."/>
            <person name="Chen C."/>
            <person name="Yan M."/>
            <person name="Daum C."/>
            <person name="Ng V."/>
            <person name="Clum A."/>
            <person name="Steindorff A."/>
            <person name="Ohm R.A."/>
            <person name="Martin F."/>
            <person name="Silar P."/>
            <person name="Natvig D.O."/>
            <person name="Lalanne C."/>
            <person name="Gautier V."/>
            <person name="Ament-Velasquez S.L."/>
            <person name="Kruys A."/>
            <person name="Hutchinson M.I."/>
            <person name="Powell A.J."/>
            <person name="Barry K."/>
            <person name="Miller A.N."/>
            <person name="Grigoriev I.V."/>
            <person name="Debuchy R."/>
            <person name="Gladieux P."/>
            <person name="Hiltunen Thoren M."/>
            <person name="Johannesson H."/>
        </authorList>
    </citation>
    <scope>NUCLEOTIDE SEQUENCE</scope>
    <source>
        <strain evidence="2">CBS 232.78</strain>
    </source>
</reference>
<organism evidence="2 3">
    <name type="scientific">Podospora didyma</name>
    <dbReference type="NCBI Taxonomy" id="330526"/>
    <lineage>
        <taxon>Eukaryota</taxon>
        <taxon>Fungi</taxon>
        <taxon>Dikarya</taxon>
        <taxon>Ascomycota</taxon>
        <taxon>Pezizomycotina</taxon>
        <taxon>Sordariomycetes</taxon>
        <taxon>Sordariomycetidae</taxon>
        <taxon>Sordariales</taxon>
        <taxon>Podosporaceae</taxon>
        <taxon>Podospora</taxon>
    </lineage>
</organism>
<comment type="caution">
    <text evidence="2">The sequence shown here is derived from an EMBL/GenBank/DDBJ whole genome shotgun (WGS) entry which is preliminary data.</text>
</comment>
<dbReference type="EMBL" id="JAULSW010000004">
    <property type="protein sequence ID" value="KAK3385435.1"/>
    <property type="molecule type" value="Genomic_DNA"/>
</dbReference>
<proteinExistence type="predicted"/>
<feature type="region of interest" description="Disordered" evidence="1">
    <location>
        <begin position="60"/>
        <end position="93"/>
    </location>
</feature>
<feature type="region of interest" description="Disordered" evidence="1">
    <location>
        <begin position="1"/>
        <end position="44"/>
    </location>
</feature>
<dbReference type="AlphaFoldDB" id="A0AAE0TZR7"/>
<gene>
    <name evidence="2" type="ORF">B0H63DRAFT_182987</name>
</gene>
<sequence length="513" mass="57523">MTSRNSLSDDWEDVGDDNLSVISLPTSDAAGPSTPASPTKPVAKDTLQRLDTANLEQKLCIRPGPPSVPRSPPPKYSEYVGETSFSGQKEKTNFQERSVDLEEGNKRKVEFSDVAHVDLRYPVFENKRLSPVASFRDQPSSKYNEYNESERDPYIEDPVEELFDDGSRDVDPLFLRKTLQSLHEILDDTIQTVFDLPSANSDIAGPSLRLCRRLKGQVSDLIPIVSGYANVWSTSSRELPLDPGLHGWLSGVRIKVLGLQAEAQRIARGPSTCSDFVYEYVAGIWDILSEYEAKMEEFLPIMQVDFSEFQAQQRKLSFVRLREAGPGYEPAARSAPIDIPRHRSISTSPPIQGAKTGSSRVFLLRRELNLLQDVMRETIDHLLNVSGLSKSATALAQEVAGVYQKVRRKIELILTNDSTWTGVSGGLTYSEFLELDWGCISDFAAQLATIMLEKDTTTTDNVWDLKMNHLTTDEFRRKNHQQATSKHPIDTEQLEQLEVLALVLDATFTPQRD</sequence>
<evidence type="ECO:0000313" key="3">
    <source>
        <dbReference type="Proteomes" id="UP001285441"/>
    </source>
</evidence>
<protein>
    <submittedName>
        <fullName evidence="2">Uncharacterized protein</fullName>
    </submittedName>
</protein>
<keyword evidence="3" id="KW-1185">Reference proteome</keyword>
<accession>A0AAE0TZR7</accession>
<evidence type="ECO:0000313" key="2">
    <source>
        <dbReference type="EMBL" id="KAK3385435.1"/>
    </source>
</evidence>
<reference evidence="2" key="2">
    <citation type="submission" date="2023-06" db="EMBL/GenBank/DDBJ databases">
        <authorList>
            <consortium name="Lawrence Berkeley National Laboratory"/>
            <person name="Haridas S."/>
            <person name="Hensen N."/>
            <person name="Bonometti L."/>
            <person name="Westerberg I."/>
            <person name="Brannstrom I.O."/>
            <person name="Guillou S."/>
            <person name="Cros-Aarteil S."/>
            <person name="Calhoun S."/>
            <person name="Kuo A."/>
            <person name="Mondo S."/>
            <person name="Pangilinan J."/>
            <person name="Riley R."/>
            <person name="LaButti K."/>
            <person name="Andreopoulos B."/>
            <person name="Lipzen A."/>
            <person name="Chen C."/>
            <person name="Yanf M."/>
            <person name="Daum C."/>
            <person name="Ng V."/>
            <person name="Clum A."/>
            <person name="Steindorff A."/>
            <person name="Ohm R."/>
            <person name="Martin F."/>
            <person name="Silar P."/>
            <person name="Natvig D."/>
            <person name="Lalanne C."/>
            <person name="Gautier V."/>
            <person name="Ament-velasquez S.L."/>
            <person name="Kruys A."/>
            <person name="Hutchinson M.I."/>
            <person name="Powell A.J."/>
            <person name="Barry K."/>
            <person name="Miller A.N."/>
            <person name="Grigoriev I.V."/>
            <person name="Debuchy R."/>
            <person name="Gladieux P."/>
            <person name="Thoren M.H."/>
            <person name="Johannesson H."/>
        </authorList>
    </citation>
    <scope>NUCLEOTIDE SEQUENCE</scope>
    <source>
        <strain evidence="2">CBS 232.78</strain>
    </source>
</reference>
<dbReference type="Proteomes" id="UP001285441">
    <property type="component" value="Unassembled WGS sequence"/>
</dbReference>
<name>A0AAE0TZR7_9PEZI</name>
<feature type="compositionally biased region" description="Pro residues" evidence="1">
    <location>
        <begin position="63"/>
        <end position="75"/>
    </location>
</feature>
<evidence type="ECO:0000256" key="1">
    <source>
        <dbReference type="SAM" id="MobiDB-lite"/>
    </source>
</evidence>